<evidence type="ECO:0000313" key="2">
    <source>
        <dbReference type="Proteomes" id="UP000677054"/>
    </source>
</evidence>
<gene>
    <name evidence="1" type="ORF">DSTB1V02_LOCUS15404</name>
</gene>
<dbReference type="EMBL" id="LR943844">
    <property type="protein sequence ID" value="CAD7255659.1"/>
    <property type="molecule type" value="Genomic_DNA"/>
</dbReference>
<organism evidence="1">
    <name type="scientific">Darwinula stevensoni</name>
    <dbReference type="NCBI Taxonomy" id="69355"/>
    <lineage>
        <taxon>Eukaryota</taxon>
        <taxon>Metazoa</taxon>
        <taxon>Ecdysozoa</taxon>
        <taxon>Arthropoda</taxon>
        <taxon>Crustacea</taxon>
        <taxon>Oligostraca</taxon>
        <taxon>Ostracoda</taxon>
        <taxon>Podocopa</taxon>
        <taxon>Podocopida</taxon>
        <taxon>Darwinulocopina</taxon>
        <taxon>Darwinuloidea</taxon>
        <taxon>Darwinulidae</taxon>
        <taxon>Darwinula</taxon>
    </lineage>
</organism>
<evidence type="ECO:0000313" key="1">
    <source>
        <dbReference type="EMBL" id="CAD7255659.1"/>
    </source>
</evidence>
<name>A0A7R9FUW0_9CRUS</name>
<protein>
    <submittedName>
        <fullName evidence="1">Uncharacterized protein</fullName>
    </submittedName>
</protein>
<proteinExistence type="predicted"/>
<accession>A0A7R9FUW0</accession>
<sequence length="54" mass="6014">MILWSQDEAIDLVPEDEFFKEAPAELYDAVSGILLNLSMSFLLFAHVNAVTPTT</sequence>
<reference evidence="1" key="1">
    <citation type="submission" date="2020-11" db="EMBL/GenBank/DDBJ databases">
        <authorList>
            <person name="Tran Van P."/>
        </authorList>
    </citation>
    <scope>NUCLEOTIDE SEQUENCE</scope>
</reference>
<dbReference type="EMBL" id="CAJPEV010044326">
    <property type="protein sequence ID" value="CAG0910198.1"/>
    <property type="molecule type" value="Genomic_DNA"/>
</dbReference>
<dbReference type="AlphaFoldDB" id="A0A7R9FUW0"/>
<dbReference type="Proteomes" id="UP000677054">
    <property type="component" value="Unassembled WGS sequence"/>
</dbReference>
<keyword evidence="2" id="KW-1185">Reference proteome</keyword>
<feature type="non-terminal residue" evidence="1">
    <location>
        <position position="1"/>
    </location>
</feature>